<evidence type="ECO:0000256" key="4">
    <source>
        <dbReference type="PIRSR" id="PIRSR000102-1"/>
    </source>
</evidence>
<comment type="similarity">
    <text evidence="6">Belongs to the LDH/MDH superfamily.</text>
</comment>
<dbReference type="GO" id="GO:0006089">
    <property type="term" value="P:lactate metabolic process"/>
    <property type="evidence" value="ECO:0007669"/>
    <property type="project" value="TreeGrafter"/>
</dbReference>
<evidence type="ECO:0000259" key="8">
    <source>
        <dbReference type="Pfam" id="PF02866"/>
    </source>
</evidence>
<dbReference type="PIRSF" id="PIRSF000102">
    <property type="entry name" value="Lac_mal_DH"/>
    <property type="match status" value="1"/>
</dbReference>
<keyword evidence="10" id="KW-1185">Reference proteome</keyword>
<dbReference type="PANTHER" id="PTHR43128">
    <property type="entry name" value="L-2-HYDROXYCARBOXYLATE DEHYDROGENASE (NAD(P)(+))"/>
    <property type="match status" value="1"/>
</dbReference>
<name>A0A2U1UXT3_9PROT</name>
<dbReference type="InterPro" id="IPR001557">
    <property type="entry name" value="L-lactate/malate_DH"/>
</dbReference>
<dbReference type="PROSITE" id="PS00064">
    <property type="entry name" value="L_LDH"/>
    <property type="match status" value="1"/>
</dbReference>
<dbReference type="Pfam" id="PF00056">
    <property type="entry name" value="Ldh_1_N"/>
    <property type="match status" value="1"/>
</dbReference>
<evidence type="ECO:0000256" key="6">
    <source>
        <dbReference type="RuleBase" id="RU003369"/>
    </source>
</evidence>
<evidence type="ECO:0000256" key="2">
    <source>
        <dbReference type="ARBA" id="ARBA00023002"/>
    </source>
</evidence>
<comment type="caution">
    <text evidence="9">The sequence shown here is derived from an EMBL/GenBank/DDBJ whole genome shotgun (WGS) entry which is preliminary data.</text>
</comment>
<dbReference type="PANTHER" id="PTHR43128:SF16">
    <property type="entry name" value="L-LACTATE DEHYDROGENASE"/>
    <property type="match status" value="1"/>
</dbReference>
<dbReference type="Pfam" id="PF02866">
    <property type="entry name" value="Ldh_1_C"/>
    <property type="match status" value="1"/>
</dbReference>
<organism evidence="9 10">
    <name type="scientific">Teichococcus aestuarii</name>
    <dbReference type="NCBI Taxonomy" id="568898"/>
    <lineage>
        <taxon>Bacteria</taxon>
        <taxon>Pseudomonadati</taxon>
        <taxon>Pseudomonadota</taxon>
        <taxon>Alphaproteobacteria</taxon>
        <taxon>Acetobacterales</taxon>
        <taxon>Roseomonadaceae</taxon>
        <taxon>Roseomonas</taxon>
    </lineage>
</organism>
<gene>
    <name evidence="9" type="ORF">CR165_23230</name>
</gene>
<feature type="binding site" evidence="5">
    <location>
        <position position="95"/>
    </location>
    <ligand>
        <name>NAD(+)</name>
        <dbReference type="ChEBI" id="CHEBI:57540"/>
    </ligand>
</feature>
<dbReference type="Gene3D" id="3.40.50.720">
    <property type="entry name" value="NAD(P)-binding Rossmann-like Domain"/>
    <property type="match status" value="1"/>
</dbReference>
<dbReference type="SUPFAM" id="SSF51735">
    <property type="entry name" value="NAD(P)-binding Rossmann-fold domains"/>
    <property type="match status" value="1"/>
</dbReference>
<dbReference type="InterPro" id="IPR018177">
    <property type="entry name" value="L-lactate_DH_AS"/>
</dbReference>
<protein>
    <submittedName>
        <fullName evidence="9">L-lactate dehydrogenase</fullName>
    </submittedName>
</protein>
<dbReference type="PRINTS" id="PR00086">
    <property type="entry name" value="LLDHDRGNASE"/>
</dbReference>
<feature type="binding site" evidence="5">
    <location>
        <position position="34"/>
    </location>
    <ligand>
        <name>NAD(+)</name>
        <dbReference type="ChEBI" id="CHEBI:57540"/>
    </ligand>
</feature>
<dbReference type="OrthoDB" id="9802969at2"/>
<evidence type="ECO:0000259" key="7">
    <source>
        <dbReference type="Pfam" id="PF00056"/>
    </source>
</evidence>
<evidence type="ECO:0000256" key="1">
    <source>
        <dbReference type="ARBA" id="ARBA00003966"/>
    </source>
</evidence>
<keyword evidence="3 5" id="KW-0520">NAD</keyword>
<sequence length="324" mass="33607">MQGKVGIIGAGLVGAAAGYLLANVPGVSEIVLLDMDQTRARSEAADIAHAAAFGSPALIRAAGDYADLAGAQVVVVTAGTSLKPGQTRLDLLAANVGVVASVLERVLAVVPDTVLLFATNPVDVMPAVAVRHFGLPRGRAIGTGCALDSARFRDRLARHLGVSPSSIHANVLGEHGDSEVLHWSGAQIAGMPLVDFAAKLGHPLPLELREAMTKEVRTSAYRIKEGKGVSNFGIGGCIARLTRAIVNDEHVVFSVSTFMEELLGVEETCVSLPHVLSAQGASEPFLPPLDRAEEAALRHSAGVLREAIRAGLGALPPKALDSRA</sequence>
<comment type="function">
    <text evidence="1">Catalyzes the reversible oxidation of malate to oxaloacetate.</text>
</comment>
<dbReference type="Proteomes" id="UP000245048">
    <property type="component" value="Unassembled WGS sequence"/>
</dbReference>
<feature type="binding site" evidence="5">
    <location>
        <begin position="9"/>
        <end position="14"/>
    </location>
    <ligand>
        <name>NAD(+)</name>
        <dbReference type="ChEBI" id="CHEBI:57540"/>
    </ligand>
</feature>
<proteinExistence type="inferred from homology"/>
<dbReference type="InterPro" id="IPR036291">
    <property type="entry name" value="NAD(P)-bd_dom_sf"/>
</dbReference>
<evidence type="ECO:0000313" key="9">
    <source>
        <dbReference type="EMBL" id="PWC26438.1"/>
    </source>
</evidence>
<dbReference type="Gene3D" id="3.90.110.10">
    <property type="entry name" value="Lactate dehydrogenase/glycoside hydrolase, family 4, C-terminal"/>
    <property type="match status" value="1"/>
</dbReference>
<evidence type="ECO:0000256" key="3">
    <source>
        <dbReference type="ARBA" id="ARBA00023027"/>
    </source>
</evidence>
<feature type="domain" description="Lactate/malate dehydrogenase C-terminal" evidence="8">
    <location>
        <begin position="147"/>
        <end position="311"/>
    </location>
</feature>
<feature type="domain" description="Lactate/malate dehydrogenase N-terminal" evidence="7">
    <location>
        <begin position="4"/>
        <end position="142"/>
    </location>
</feature>
<evidence type="ECO:0000313" key="10">
    <source>
        <dbReference type="Proteomes" id="UP000245048"/>
    </source>
</evidence>
<dbReference type="InterPro" id="IPR022383">
    <property type="entry name" value="Lactate/malate_DH_C"/>
</dbReference>
<dbReference type="RefSeq" id="WP_109519295.1">
    <property type="nucleotide sequence ID" value="NZ_PDOA01000040.1"/>
</dbReference>
<feature type="active site" description="Proton acceptor" evidence="4">
    <location>
        <position position="175"/>
    </location>
</feature>
<dbReference type="InterPro" id="IPR001236">
    <property type="entry name" value="Lactate/malate_DH_N"/>
</dbReference>
<dbReference type="EMBL" id="PDOA01000040">
    <property type="protein sequence ID" value="PWC26438.1"/>
    <property type="molecule type" value="Genomic_DNA"/>
</dbReference>
<dbReference type="SUPFAM" id="SSF56327">
    <property type="entry name" value="LDH C-terminal domain-like"/>
    <property type="match status" value="1"/>
</dbReference>
<dbReference type="InterPro" id="IPR015955">
    <property type="entry name" value="Lactate_DH/Glyco_Ohase_4_C"/>
</dbReference>
<reference evidence="10" key="1">
    <citation type="submission" date="2017-10" db="EMBL/GenBank/DDBJ databases">
        <authorList>
            <person name="Toshchakov S.V."/>
            <person name="Goeva M.A."/>
        </authorList>
    </citation>
    <scope>NUCLEOTIDE SEQUENCE [LARGE SCALE GENOMIC DNA]</scope>
    <source>
        <strain evidence="10">JR1/69-1-13</strain>
    </source>
</reference>
<dbReference type="AlphaFoldDB" id="A0A2U1UXT3"/>
<dbReference type="GO" id="GO:0004459">
    <property type="term" value="F:L-lactate dehydrogenase (NAD+) activity"/>
    <property type="evidence" value="ECO:0007669"/>
    <property type="project" value="InterPro"/>
</dbReference>
<keyword evidence="2 6" id="KW-0560">Oxidoreductase</keyword>
<accession>A0A2U1UXT3</accession>
<evidence type="ECO:0000256" key="5">
    <source>
        <dbReference type="PIRSR" id="PIRSR000102-3"/>
    </source>
</evidence>